<dbReference type="PANTHER" id="PTHR43818">
    <property type="entry name" value="BCDNA.GH03377"/>
    <property type="match status" value="1"/>
</dbReference>
<dbReference type="InterPro" id="IPR000683">
    <property type="entry name" value="Gfo/Idh/MocA-like_OxRdtase_N"/>
</dbReference>
<evidence type="ECO:0000259" key="2">
    <source>
        <dbReference type="Pfam" id="PF22725"/>
    </source>
</evidence>
<dbReference type="AlphaFoldDB" id="A0A5B9ELP9"/>
<evidence type="ECO:0000313" key="3">
    <source>
        <dbReference type="EMBL" id="QEE31357.1"/>
    </source>
</evidence>
<dbReference type="EMBL" id="CP042806">
    <property type="protein sequence ID" value="QEE31357.1"/>
    <property type="molecule type" value="Genomic_DNA"/>
</dbReference>
<protein>
    <submittedName>
        <fullName evidence="3">Gfo/Idh/MocA family oxidoreductase</fullName>
    </submittedName>
</protein>
<organism evidence="3 4">
    <name type="scientific">Terriglobus albidus</name>
    <dbReference type="NCBI Taxonomy" id="1592106"/>
    <lineage>
        <taxon>Bacteria</taxon>
        <taxon>Pseudomonadati</taxon>
        <taxon>Acidobacteriota</taxon>
        <taxon>Terriglobia</taxon>
        <taxon>Terriglobales</taxon>
        <taxon>Acidobacteriaceae</taxon>
        <taxon>Terriglobus</taxon>
    </lineage>
</organism>
<dbReference type="InterPro" id="IPR055170">
    <property type="entry name" value="GFO_IDH_MocA-like_dom"/>
</dbReference>
<reference evidence="3 4" key="1">
    <citation type="submission" date="2019-08" db="EMBL/GenBank/DDBJ databases">
        <title>Complete genome sequence of Terriglobus albidus strain ORNL.</title>
        <authorList>
            <person name="Podar M."/>
        </authorList>
    </citation>
    <scope>NUCLEOTIDE SEQUENCE [LARGE SCALE GENOMIC DNA]</scope>
    <source>
        <strain evidence="3 4">ORNL</strain>
    </source>
</reference>
<dbReference type="SUPFAM" id="SSF51735">
    <property type="entry name" value="NAD(P)-binding Rossmann-fold domains"/>
    <property type="match status" value="1"/>
</dbReference>
<dbReference type="GO" id="GO:0000166">
    <property type="term" value="F:nucleotide binding"/>
    <property type="evidence" value="ECO:0007669"/>
    <property type="project" value="InterPro"/>
</dbReference>
<dbReference type="Pfam" id="PF22725">
    <property type="entry name" value="GFO_IDH_MocA_C3"/>
    <property type="match status" value="1"/>
</dbReference>
<accession>A0A5B9ELP9</accession>
<dbReference type="InterPro" id="IPR036291">
    <property type="entry name" value="NAD(P)-bd_dom_sf"/>
</dbReference>
<dbReference type="KEGG" id="talb:FTW19_14365"/>
<evidence type="ECO:0000313" key="4">
    <source>
        <dbReference type="Proteomes" id="UP000321820"/>
    </source>
</evidence>
<dbReference type="Proteomes" id="UP000321820">
    <property type="component" value="Chromosome"/>
</dbReference>
<dbReference type="InterPro" id="IPR050463">
    <property type="entry name" value="Gfo/Idh/MocA_oxidrdct_glycsds"/>
</dbReference>
<evidence type="ECO:0000259" key="1">
    <source>
        <dbReference type="Pfam" id="PF01408"/>
    </source>
</evidence>
<dbReference type="OrthoDB" id="9781966at2"/>
<gene>
    <name evidence="3" type="ORF">FTW19_14365</name>
</gene>
<feature type="domain" description="GFO/IDH/MocA-like oxidoreductase" evidence="2">
    <location>
        <begin position="178"/>
        <end position="312"/>
    </location>
</feature>
<sequence length="420" mass="46138">MNRRKFLQGAGALGGLMIVKPSVAFSYAANSTVQYALLGCGKRGTSVATSFAKNTQARIVALGDIFPDQLAKGKQHFDQVNASLGFAPIDDKMTFHGWEAYKALAANPNVDAVQISTPPFFHVEHMDALTAGGKHVYCEKPVGVDIPQTRRALEIAKRVGNKVSVSVGFQIRSAPPFVEVVKRIHDGQIGKIASLSGHYNAPTATYPDRGSMPQDEQRLRNWLWDKTLSGDILLEQNIHVIDVCNWVMQAHPVKATARASRKVLQNFGNINDNYEVIFTYPNGAEFVFSSTQFNSAGYFDVKETIFGSEGLAEMPYKGALGIQGLKPWTWAGSDQTTNAKFAADGAFSDNLAEADKKKDQSFIESITENKFQNQIAAGVESARSCMLARKAAETGRIVTWEEIEADKEEYKLGLDLRKYV</sequence>
<feature type="domain" description="Gfo/Idh/MocA-like oxidoreductase N-terminal" evidence="1">
    <location>
        <begin position="34"/>
        <end position="165"/>
    </location>
</feature>
<dbReference type="Gene3D" id="3.30.360.10">
    <property type="entry name" value="Dihydrodipicolinate Reductase, domain 2"/>
    <property type="match status" value="1"/>
</dbReference>
<dbReference type="Gene3D" id="3.40.50.720">
    <property type="entry name" value="NAD(P)-binding Rossmann-like Domain"/>
    <property type="match status" value="1"/>
</dbReference>
<dbReference type="Pfam" id="PF01408">
    <property type="entry name" value="GFO_IDH_MocA"/>
    <property type="match status" value="1"/>
</dbReference>
<proteinExistence type="predicted"/>
<dbReference type="PANTHER" id="PTHR43818:SF5">
    <property type="entry name" value="OXIDOREDUCTASE FAMILY PROTEIN"/>
    <property type="match status" value="1"/>
</dbReference>
<dbReference type="SUPFAM" id="SSF55347">
    <property type="entry name" value="Glyceraldehyde-3-phosphate dehydrogenase-like, C-terminal domain"/>
    <property type="match status" value="1"/>
</dbReference>
<keyword evidence="4" id="KW-1185">Reference proteome</keyword>
<name>A0A5B9ELP9_9BACT</name>